<dbReference type="AlphaFoldDB" id="D6U419"/>
<comment type="caution">
    <text evidence="1">The sequence shown here is derived from an EMBL/GenBank/DDBJ whole genome shotgun (WGS) entry which is preliminary data.</text>
</comment>
<keyword evidence="2" id="KW-1185">Reference proteome</keyword>
<evidence type="ECO:0000313" key="1">
    <source>
        <dbReference type="EMBL" id="EFH81257.1"/>
    </source>
</evidence>
<reference evidence="1 2" key="1">
    <citation type="journal article" date="2011" name="Stand. Genomic Sci.">
        <title>Non-contiguous finished genome sequence and contextual data of the filamentous soil bacterium Ktedonobacter racemifer type strain (SOSP1-21).</title>
        <authorList>
            <person name="Chang Y.J."/>
            <person name="Land M."/>
            <person name="Hauser L."/>
            <person name="Chertkov O."/>
            <person name="Del Rio T.G."/>
            <person name="Nolan M."/>
            <person name="Copeland A."/>
            <person name="Tice H."/>
            <person name="Cheng J.F."/>
            <person name="Lucas S."/>
            <person name="Han C."/>
            <person name="Goodwin L."/>
            <person name="Pitluck S."/>
            <person name="Ivanova N."/>
            <person name="Ovchinikova G."/>
            <person name="Pati A."/>
            <person name="Chen A."/>
            <person name="Palaniappan K."/>
            <person name="Mavromatis K."/>
            <person name="Liolios K."/>
            <person name="Brettin T."/>
            <person name="Fiebig A."/>
            <person name="Rohde M."/>
            <person name="Abt B."/>
            <person name="Goker M."/>
            <person name="Detter J.C."/>
            <person name="Woyke T."/>
            <person name="Bristow J."/>
            <person name="Eisen J.A."/>
            <person name="Markowitz V."/>
            <person name="Hugenholtz P."/>
            <person name="Kyrpides N.C."/>
            <person name="Klenk H.P."/>
            <person name="Lapidus A."/>
        </authorList>
    </citation>
    <scope>NUCLEOTIDE SEQUENCE [LARGE SCALE GENOMIC DNA]</scope>
    <source>
        <strain evidence="2">DSM 44963</strain>
    </source>
</reference>
<protein>
    <submittedName>
        <fullName evidence="1">Uncharacterized protein</fullName>
    </submittedName>
</protein>
<proteinExistence type="predicted"/>
<accession>D6U419</accession>
<dbReference type="EMBL" id="ADVG01000004">
    <property type="protein sequence ID" value="EFH81257.1"/>
    <property type="molecule type" value="Genomic_DNA"/>
</dbReference>
<sequence length="44" mass="5218">MFPSRRGYTRARVMKMVPIGAPRFRLEYLYYSDTQAHLSTYTVS</sequence>
<gene>
    <name evidence="1" type="ORF">Krac_1963</name>
</gene>
<organism evidence="1 2">
    <name type="scientific">Ktedonobacter racemifer DSM 44963</name>
    <dbReference type="NCBI Taxonomy" id="485913"/>
    <lineage>
        <taxon>Bacteria</taxon>
        <taxon>Bacillati</taxon>
        <taxon>Chloroflexota</taxon>
        <taxon>Ktedonobacteria</taxon>
        <taxon>Ktedonobacterales</taxon>
        <taxon>Ktedonobacteraceae</taxon>
        <taxon>Ktedonobacter</taxon>
    </lineage>
</organism>
<dbReference type="InParanoid" id="D6U419"/>
<dbReference type="Proteomes" id="UP000004508">
    <property type="component" value="Unassembled WGS sequence"/>
</dbReference>
<evidence type="ECO:0000313" key="2">
    <source>
        <dbReference type="Proteomes" id="UP000004508"/>
    </source>
</evidence>
<name>D6U419_KTERA</name>